<evidence type="ECO:0000256" key="3">
    <source>
        <dbReference type="ARBA" id="ARBA00022692"/>
    </source>
</evidence>
<keyword evidence="4 8" id="KW-0732">Signal</keyword>
<protein>
    <recommendedName>
        <fullName evidence="9">Leucine-rich repeat-containing N-terminal plant-type domain-containing protein</fullName>
    </recommendedName>
</protein>
<dbReference type="InterPro" id="IPR032675">
    <property type="entry name" value="LRR_dom_sf"/>
</dbReference>
<evidence type="ECO:0000256" key="7">
    <source>
        <dbReference type="ARBA" id="ARBA00023136"/>
    </source>
</evidence>
<keyword evidence="3" id="KW-0812">Transmembrane</keyword>
<keyword evidence="7" id="KW-0472">Membrane</keyword>
<dbReference type="EMBL" id="JAEACU010000009">
    <property type="protein sequence ID" value="KAH7518514.1"/>
    <property type="molecule type" value="Genomic_DNA"/>
</dbReference>
<keyword evidence="6" id="KW-1133">Transmembrane helix</keyword>
<dbReference type="SUPFAM" id="SSF52058">
    <property type="entry name" value="L domain-like"/>
    <property type="match status" value="1"/>
</dbReference>
<dbReference type="InterPro" id="IPR001611">
    <property type="entry name" value="Leu-rich_rpt"/>
</dbReference>
<gene>
    <name evidence="10" type="ORF">FEM48_Zijuj09G0179800</name>
</gene>
<feature type="domain" description="Leucine-rich repeat-containing N-terminal plant-type" evidence="9">
    <location>
        <begin position="34"/>
        <end position="70"/>
    </location>
</feature>
<dbReference type="AlphaFoldDB" id="A0A978UUG4"/>
<dbReference type="Pfam" id="PF00560">
    <property type="entry name" value="LRR_1"/>
    <property type="match status" value="2"/>
</dbReference>
<evidence type="ECO:0000313" key="10">
    <source>
        <dbReference type="EMBL" id="KAH7518514.1"/>
    </source>
</evidence>
<evidence type="ECO:0000256" key="6">
    <source>
        <dbReference type="ARBA" id="ARBA00022989"/>
    </source>
</evidence>
<comment type="caution">
    <text evidence="10">The sequence shown here is derived from an EMBL/GenBank/DDBJ whole genome shotgun (WGS) entry which is preliminary data.</text>
</comment>
<dbReference type="PANTHER" id="PTHR48009">
    <property type="entry name" value="LEUCINE-RICH REPEAT (LRR) FAMILY PROTEIN"/>
    <property type="match status" value="1"/>
</dbReference>
<evidence type="ECO:0000259" key="9">
    <source>
        <dbReference type="Pfam" id="PF08263"/>
    </source>
</evidence>
<evidence type="ECO:0000256" key="4">
    <source>
        <dbReference type="ARBA" id="ARBA00022729"/>
    </source>
</evidence>
<organism evidence="10 11">
    <name type="scientific">Ziziphus jujuba var. spinosa</name>
    <dbReference type="NCBI Taxonomy" id="714518"/>
    <lineage>
        <taxon>Eukaryota</taxon>
        <taxon>Viridiplantae</taxon>
        <taxon>Streptophyta</taxon>
        <taxon>Embryophyta</taxon>
        <taxon>Tracheophyta</taxon>
        <taxon>Spermatophyta</taxon>
        <taxon>Magnoliopsida</taxon>
        <taxon>eudicotyledons</taxon>
        <taxon>Gunneridae</taxon>
        <taxon>Pentapetalae</taxon>
        <taxon>rosids</taxon>
        <taxon>fabids</taxon>
        <taxon>Rosales</taxon>
        <taxon>Rhamnaceae</taxon>
        <taxon>Paliureae</taxon>
        <taxon>Ziziphus</taxon>
    </lineage>
</organism>
<proteinExistence type="predicted"/>
<evidence type="ECO:0000256" key="8">
    <source>
        <dbReference type="SAM" id="SignalP"/>
    </source>
</evidence>
<dbReference type="InterPro" id="IPR053213">
    <property type="entry name" value="RLP29"/>
</dbReference>
<dbReference type="FunFam" id="3.80.10.10:FF:000129">
    <property type="entry name" value="Leucine-rich repeat receptor-like kinase"/>
    <property type="match status" value="1"/>
</dbReference>
<comment type="subcellular location">
    <subcellularLocation>
        <location evidence="1">Membrane</location>
        <topology evidence="1">Single-pass membrane protein</topology>
    </subcellularLocation>
</comment>
<accession>A0A978UUG4</accession>
<sequence length="340" mass="37098">MDSYCFLVIIVVMGFSCFQADQALSSQNLPCNINDIKALQDFMTGFKTMIHGWSTNYTSDCCKWTGITCSFSSSLGLDNSTETAGRVVKLELPKKKLAGTLSESIGTLDQLKVLNLSLNFLQGSLPLPLFHLRNLQVLDLSSNDFSGPVPNTIFLPSIQILGLSQNSLKGNLPVSICDHASTLLVLKTTSLFFVAHSNNFTGSIPSSLTNSYTLTVLNIRNNSLEGSVDLNCSAMVSLTSLDLGSNRLSGPILDNLPSCGRLNNINLARNTILRHCKNLTTWVLPGNFQNEELSADSTLHFHKLKILVIANCRLTGSIPYPHNLGGFRERNSPSLKLQLT</sequence>
<reference evidence="10" key="1">
    <citation type="journal article" date="2021" name="Front. Plant Sci.">
        <title>Chromosome-Scale Genome Assembly for Chinese Sour Jujube and Insights Into Its Genome Evolution and Domestication Signature.</title>
        <authorList>
            <person name="Shen L.-Y."/>
            <person name="Luo H."/>
            <person name="Wang X.-L."/>
            <person name="Wang X.-M."/>
            <person name="Qiu X.-J."/>
            <person name="Liu H."/>
            <person name="Zhou S.-S."/>
            <person name="Jia K.-H."/>
            <person name="Nie S."/>
            <person name="Bao Y.-T."/>
            <person name="Zhang R.-G."/>
            <person name="Yun Q.-Z."/>
            <person name="Chai Y.-H."/>
            <person name="Lu J.-Y."/>
            <person name="Li Y."/>
            <person name="Zhao S.-W."/>
            <person name="Mao J.-F."/>
            <person name="Jia S.-G."/>
            <person name="Mao Y.-M."/>
        </authorList>
    </citation>
    <scope>NUCLEOTIDE SEQUENCE</scope>
    <source>
        <strain evidence="10">AT0</strain>
        <tissue evidence="10">Leaf</tissue>
    </source>
</reference>
<dbReference type="Gene3D" id="3.80.10.10">
    <property type="entry name" value="Ribonuclease Inhibitor"/>
    <property type="match status" value="2"/>
</dbReference>
<dbReference type="PANTHER" id="PTHR48009:SF16">
    <property type="entry name" value="LEUCINE-RICH REPEAT-CONTAINING N-TERMINAL PLANT-TYPE DOMAIN-CONTAINING PROTEIN"/>
    <property type="match status" value="1"/>
</dbReference>
<evidence type="ECO:0000256" key="2">
    <source>
        <dbReference type="ARBA" id="ARBA00022614"/>
    </source>
</evidence>
<keyword evidence="2" id="KW-0433">Leucine-rich repeat</keyword>
<keyword evidence="5" id="KW-0677">Repeat</keyword>
<dbReference type="GO" id="GO:0016020">
    <property type="term" value="C:membrane"/>
    <property type="evidence" value="ECO:0007669"/>
    <property type="project" value="UniProtKB-SubCell"/>
</dbReference>
<dbReference type="Proteomes" id="UP000813462">
    <property type="component" value="Unassembled WGS sequence"/>
</dbReference>
<evidence type="ECO:0000256" key="5">
    <source>
        <dbReference type="ARBA" id="ARBA00022737"/>
    </source>
</evidence>
<dbReference type="InterPro" id="IPR013210">
    <property type="entry name" value="LRR_N_plant-typ"/>
</dbReference>
<dbReference type="Pfam" id="PF08263">
    <property type="entry name" value="LRRNT_2"/>
    <property type="match status" value="1"/>
</dbReference>
<feature type="chain" id="PRO_5037356006" description="Leucine-rich repeat-containing N-terminal plant-type domain-containing protein" evidence="8">
    <location>
        <begin position="21"/>
        <end position="340"/>
    </location>
</feature>
<feature type="signal peptide" evidence="8">
    <location>
        <begin position="1"/>
        <end position="20"/>
    </location>
</feature>
<evidence type="ECO:0000256" key="1">
    <source>
        <dbReference type="ARBA" id="ARBA00004167"/>
    </source>
</evidence>
<name>A0A978UUG4_ZIZJJ</name>
<evidence type="ECO:0000313" key="11">
    <source>
        <dbReference type="Proteomes" id="UP000813462"/>
    </source>
</evidence>